<dbReference type="AlphaFoldDB" id="A0A1S1HJU2"/>
<reference evidence="2 3" key="1">
    <citation type="submission" date="2016-09" db="EMBL/GenBank/DDBJ databases">
        <title>Metabolic pathway, cell adaptation mechanisms and a novel monoxygenase revealed through proteogenomic-transcription analysis of a Sphingomonas haloaromaticamans strain degrading the fungicide ortho-phenylphenol.</title>
        <authorList>
            <person name="Perruchon C."/>
            <person name="Papadopoulou E.S."/>
            <person name="Rousidou C."/>
            <person name="Vasileiadis S."/>
            <person name="Tanou G."/>
            <person name="Amoutzias G."/>
            <person name="Molassiotis A."/>
            <person name="Karpouzas D.G."/>
        </authorList>
    </citation>
    <scope>NUCLEOTIDE SEQUENCE [LARGE SCALE GENOMIC DNA]</scope>
    <source>
        <strain evidence="2 3">P3</strain>
    </source>
</reference>
<dbReference type="RefSeq" id="WP_191225237.1">
    <property type="nucleotide sequence ID" value="NZ_MIPT01000001.1"/>
</dbReference>
<evidence type="ECO:0000259" key="1">
    <source>
        <dbReference type="Pfam" id="PF09836"/>
    </source>
</evidence>
<dbReference type="InterPro" id="IPR044922">
    <property type="entry name" value="DUF2063_N_sf"/>
</dbReference>
<feature type="domain" description="Putative DNA-binding" evidence="1">
    <location>
        <begin position="8"/>
        <end position="98"/>
    </location>
</feature>
<name>A0A1S1HJU2_9SPHN</name>
<comment type="caution">
    <text evidence="2">The sequence shown here is derived from an EMBL/GenBank/DDBJ whole genome shotgun (WGS) entry which is preliminary data.</text>
</comment>
<dbReference type="EMBL" id="MIPT01000001">
    <property type="protein sequence ID" value="OHT22308.1"/>
    <property type="molecule type" value="Genomic_DNA"/>
</dbReference>
<keyword evidence="3" id="KW-1185">Reference proteome</keyword>
<accession>A0A1S1HJU2</accession>
<proteinExistence type="predicted"/>
<gene>
    <name evidence="2" type="ORF">BHE75_04335</name>
</gene>
<protein>
    <recommendedName>
        <fullName evidence="1">Putative DNA-binding domain-containing protein</fullName>
    </recommendedName>
</protein>
<dbReference type="Proteomes" id="UP000179467">
    <property type="component" value="Unassembled WGS sequence"/>
</dbReference>
<dbReference type="Gene3D" id="1.10.150.690">
    <property type="entry name" value="DUF2063"/>
    <property type="match status" value="1"/>
</dbReference>
<dbReference type="InterPro" id="IPR018640">
    <property type="entry name" value="DUF2063"/>
</dbReference>
<sequence>MPSPAEGQRRFADAILDPTAAIPAGLACPPGTERAERFAVYRNNVAVGLIEALRSTYPVVDRLVGREFFTAMARTHAFDRPPDSPVLLGYGANFPAFVAGFGPAAGLPYLADVARLEWAWLEAYHAADADPMPVAALESLPKKRLPGLRLILHPSARLLRFASPALTIWRLHQEAAEPAPIELDGRPELALILRPGTSVEAIALSPGAFAFLDGLRQNRSVALSVADALAAEPGLDVAELLAHLFEAGAFAGRDEGTEPIDQGGEA</sequence>
<organism evidence="2 3">
    <name type="scientific">Edaphosphingomonas haloaromaticamans</name>
    <dbReference type="NCBI Taxonomy" id="653954"/>
    <lineage>
        <taxon>Bacteria</taxon>
        <taxon>Pseudomonadati</taxon>
        <taxon>Pseudomonadota</taxon>
        <taxon>Alphaproteobacteria</taxon>
        <taxon>Sphingomonadales</taxon>
        <taxon>Rhizorhabdaceae</taxon>
        <taxon>Edaphosphingomonas</taxon>
    </lineage>
</organism>
<evidence type="ECO:0000313" key="3">
    <source>
        <dbReference type="Proteomes" id="UP000179467"/>
    </source>
</evidence>
<dbReference type="Pfam" id="PF09836">
    <property type="entry name" value="DUF2063"/>
    <property type="match status" value="1"/>
</dbReference>
<evidence type="ECO:0000313" key="2">
    <source>
        <dbReference type="EMBL" id="OHT22308.1"/>
    </source>
</evidence>